<reference evidence="7" key="1">
    <citation type="submission" date="2023-08" db="EMBL/GenBank/DDBJ databases">
        <title>Pelteobagrus vachellii genome.</title>
        <authorList>
            <person name="Liu H."/>
        </authorList>
    </citation>
    <scope>NUCLEOTIDE SEQUENCE</scope>
    <source>
        <strain evidence="7">PRFRI_2022a</strain>
        <tissue evidence="7">Muscle</tissue>
    </source>
</reference>
<evidence type="ECO:0000256" key="1">
    <source>
        <dbReference type="ARBA" id="ARBA00004123"/>
    </source>
</evidence>
<feature type="region of interest" description="Disordered" evidence="6">
    <location>
        <begin position="192"/>
        <end position="225"/>
    </location>
</feature>
<evidence type="ECO:0000313" key="7">
    <source>
        <dbReference type="EMBL" id="KAK2831067.1"/>
    </source>
</evidence>
<dbReference type="GO" id="GO:0008156">
    <property type="term" value="P:negative regulation of DNA replication"/>
    <property type="evidence" value="ECO:0007669"/>
    <property type="project" value="TreeGrafter"/>
</dbReference>
<dbReference type="PANTHER" id="PTHR13372">
    <property type="entry name" value="GEMININ"/>
    <property type="match status" value="1"/>
</dbReference>
<proteinExistence type="predicted"/>
<dbReference type="CDD" id="cd22588">
    <property type="entry name" value="GemC1_CC"/>
    <property type="match status" value="1"/>
</dbReference>
<comment type="subcellular location">
    <subcellularLocation>
        <location evidence="1">Nucleus</location>
    </subcellularLocation>
</comment>
<feature type="compositionally biased region" description="Polar residues" evidence="6">
    <location>
        <begin position="338"/>
        <end position="356"/>
    </location>
</feature>
<keyword evidence="4" id="KW-0131">Cell cycle</keyword>
<dbReference type="Proteomes" id="UP001187315">
    <property type="component" value="Unassembled WGS sequence"/>
</dbReference>
<feature type="compositionally biased region" description="Polar residues" evidence="6">
    <location>
        <begin position="194"/>
        <end position="225"/>
    </location>
</feature>
<feature type="coiled-coil region" evidence="5">
    <location>
        <begin position="77"/>
        <end position="107"/>
    </location>
</feature>
<name>A0AA88M6X7_TACVA</name>
<dbReference type="GO" id="GO:0005634">
    <property type="term" value="C:nucleus"/>
    <property type="evidence" value="ECO:0007669"/>
    <property type="project" value="UniProtKB-SubCell"/>
</dbReference>
<evidence type="ECO:0000256" key="5">
    <source>
        <dbReference type="SAM" id="Coils"/>
    </source>
</evidence>
<accession>A0AA88M6X7</accession>
<keyword evidence="3" id="KW-0539">Nucleus</keyword>
<dbReference type="AlphaFoldDB" id="A0AA88M6X7"/>
<evidence type="ECO:0008006" key="9">
    <source>
        <dbReference type="Google" id="ProtNLM"/>
    </source>
</evidence>
<protein>
    <recommendedName>
        <fullName evidence="9">Geminin coiled-coil domain containing</fullName>
    </recommendedName>
</protein>
<feature type="compositionally biased region" description="Basic and acidic residues" evidence="6">
    <location>
        <begin position="303"/>
        <end position="312"/>
    </location>
</feature>
<organism evidence="7 8">
    <name type="scientific">Tachysurus vachellii</name>
    <name type="common">Darkbarbel catfish</name>
    <name type="synonym">Pelteobagrus vachellii</name>
    <dbReference type="NCBI Taxonomy" id="175792"/>
    <lineage>
        <taxon>Eukaryota</taxon>
        <taxon>Metazoa</taxon>
        <taxon>Chordata</taxon>
        <taxon>Craniata</taxon>
        <taxon>Vertebrata</taxon>
        <taxon>Euteleostomi</taxon>
        <taxon>Actinopterygii</taxon>
        <taxon>Neopterygii</taxon>
        <taxon>Teleostei</taxon>
        <taxon>Ostariophysi</taxon>
        <taxon>Siluriformes</taxon>
        <taxon>Bagridae</taxon>
        <taxon>Tachysurus</taxon>
    </lineage>
</organism>
<dbReference type="PANTHER" id="PTHR13372:SF2">
    <property type="entry name" value="GEMININ COILED-COIL DOMAIN-CONTAINING PROTEIN 1"/>
    <property type="match status" value="1"/>
</dbReference>
<feature type="region of interest" description="Disordered" evidence="6">
    <location>
        <begin position="283"/>
        <end position="363"/>
    </location>
</feature>
<gene>
    <name evidence="7" type="ORF">Q7C36_016153</name>
</gene>
<evidence type="ECO:0000313" key="8">
    <source>
        <dbReference type="Proteomes" id="UP001187315"/>
    </source>
</evidence>
<comment type="caution">
    <text evidence="7">The sequence shown here is derived from an EMBL/GenBank/DDBJ whole genome shotgun (WGS) entry which is preliminary data.</text>
</comment>
<sequence length="376" mass="41609">MSSILSCRDARFDCAYSASTAARDTVDVSTATLVSLWDTGRLDDAVCPRELPQLVPAYGALHDSVWPDQLSPHLQRNKQLQDTLMQKEEELARLQEENNKLKEFLNSSYVKSLEDKSKRLFSGQRSADVHHRKRALHDERDFLNVSRLLQGGEGKRTCRNLSLEFCSADEVAATPPLDSWVLETLGLQDEDTINTDSSFNSPTTEHTASFSSPAPSTEHFSPALQDSTMFSPYSDSQCEYSSAIESSCGFSHSMDESADYLTLGASRMYTVTSTGSLQGMELPTGHFTPPKAASTPQRSHVSSSERHRRELGHGFSGPPGDESAPFSTRSRTDLAFSMSLSPQNSVKTHTFPQGQAFTRRDSEGGWNFTWVPKQCS</sequence>
<dbReference type="EMBL" id="JAVHJS010000017">
    <property type="protein sequence ID" value="KAK2831067.1"/>
    <property type="molecule type" value="Genomic_DNA"/>
</dbReference>
<evidence type="ECO:0000256" key="4">
    <source>
        <dbReference type="ARBA" id="ARBA00023306"/>
    </source>
</evidence>
<evidence type="ECO:0000256" key="2">
    <source>
        <dbReference type="ARBA" id="ARBA00023054"/>
    </source>
</evidence>
<dbReference type="InterPro" id="IPR059237">
    <property type="entry name" value="GemC1_CC"/>
</dbReference>
<dbReference type="GO" id="GO:0045786">
    <property type="term" value="P:negative regulation of cell cycle"/>
    <property type="evidence" value="ECO:0007669"/>
    <property type="project" value="TreeGrafter"/>
</dbReference>
<keyword evidence="2 5" id="KW-0175">Coiled coil</keyword>
<dbReference type="Gene3D" id="1.20.5.1180">
    <property type="entry name" value="Geminin coiled-coil domain"/>
    <property type="match status" value="1"/>
</dbReference>
<evidence type="ECO:0000256" key="3">
    <source>
        <dbReference type="ARBA" id="ARBA00023242"/>
    </source>
</evidence>
<evidence type="ECO:0000256" key="6">
    <source>
        <dbReference type="SAM" id="MobiDB-lite"/>
    </source>
</evidence>
<keyword evidence="8" id="KW-1185">Reference proteome</keyword>